<dbReference type="AlphaFoldDB" id="U4KKS3"/>
<dbReference type="KEGG" id="apal:BN85408120"/>
<reference evidence="2 3" key="1">
    <citation type="journal article" date="2013" name="J. Mol. Microbiol. Biotechnol.">
        <title>Analysis of the Complete Genomes of Acholeplasma brassicae , A. palmae and A. laidlawii and Their Comparison to the Obligate Parasites from ' Candidatus Phytoplasma'.</title>
        <authorList>
            <person name="Kube M."/>
            <person name="Siewert C."/>
            <person name="Migdoll A.M."/>
            <person name="Duduk B."/>
            <person name="Holz S."/>
            <person name="Rabus R."/>
            <person name="Seemuller E."/>
            <person name="Mitrovic J."/>
            <person name="Muller I."/>
            <person name="Buttner C."/>
            <person name="Reinhardt R."/>
        </authorList>
    </citation>
    <scope>NUCLEOTIDE SEQUENCE [LARGE SCALE GENOMIC DNA]</scope>
    <source>
        <strain evidence="2 3">J233</strain>
    </source>
</reference>
<feature type="transmembrane region" description="Helical" evidence="1">
    <location>
        <begin position="94"/>
        <end position="116"/>
    </location>
</feature>
<dbReference type="STRING" id="1318466.BN85408120"/>
<protein>
    <submittedName>
        <fullName evidence="2">Uncharacterized protein</fullName>
    </submittedName>
</protein>
<evidence type="ECO:0000313" key="2">
    <source>
        <dbReference type="EMBL" id="CCV64389.1"/>
    </source>
</evidence>
<dbReference type="HOGENOM" id="CLU_1493077_0_0_14"/>
<keyword evidence="1" id="KW-0472">Membrane</keyword>
<keyword evidence="1" id="KW-1133">Transmembrane helix</keyword>
<proteinExistence type="predicted"/>
<feature type="transmembrane region" description="Helical" evidence="1">
    <location>
        <begin position="6"/>
        <end position="25"/>
    </location>
</feature>
<sequence>MQSTSYSLIFLSSVITFIISIYLLLPVAIKYIVKNEKKLDSRKTVLIYYIPLKVIILIPTVSAFLGLVMGLLIILETIGSLPNIFHNYNGFIDFPYAVMISIVITLTITIIFFITWKKFKKRFYDIWLFKSYQHPLVIQYRSTNDGSKFIKNTGFFIFYFIIFSIIVTMFSIMAIIGKLF</sequence>
<dbReference type="Proteomes" id="UP000032740">
    <property type="component" value="Chromosome"/>
</dbReference>
<evidence type="ECO:0000313" key="3">
    <source>
        <dbReference type="Proteomes" id="UP000032740"/>
    </source>
</evidence>
<evidence type="ECO:0000256" key="1">
    <source>
        <dbReference type="SAM" id="Phobius"/>
    </source>
</evidence>
<gene>
    <name evidence="2" type="ORF">BN85408120</name>
</gene>
<keyword evidence="1" id="KW-0812">Transmembrane</keyword>
<feature type="transmembrane region" description="Helical" evidence="1">
    <location>
        <begin position="156"/>
        <end position="176"/>
    </location>
</feature>
<name>U4KKS3_ALTPJ</name>
<keyword evidence="3" id="KW-1185">Reference proteome</keyword>
<dbReference type="RefSeq" id="WP_026659357.1">
    <property type="nucleotide sequence ID" value="NC_022538.1"/>
</dbReference>
<feature type="transmembrane region" description="Helical" evidence="1">
    <location>
        <begin position="46"/>
        <end position="74"/>
    </location>
</feature>
<accession>U4KKS3</accession>
<dbReference type="EMBL" id="FO681347">
    <property type="protein sequence ID" value="CCV64389.1"/>
    <property type="molecule type" value="Genomic_DNA"/>
</dbReference>
<organism evidence="2 3">
    <name type="scientific">Alteracholeplasma palmae (strain ATCC 49389 / J233)</name>
    <name type="common">Acholeplasma palmae</name>
    <dbReference type="NCBI Taxonomy" id="1318466"/>
    <lineage>
        <taxon>Bacteria</taxon>
        <taxon>Bacillati</taxon>
        <taxon>Mycoplasmatota</taxon>
        <taxon>Mollicutes</taxon>
        <taxon>Acholeplasmatales</taxon>
        <taxon>Acholeplasmataceae</taxon>
        <taxon>Acholeplasma</taxon>
    </lineage>
</organism>